<dbReference type="Gene3D" id="2.60.40.1730">
    <property type="entry name" value="tricorn interacting facor f3 domain"/>
    <property type="match status" value="1"/>
</dbReference>
<dbReference type="Proteomes" id="UP001291999">
    <property type="component" value="Unassembled WGS sequence"/>
</dbReference>
<dbReference type="InterPro" id="IPR027268">
    <property type="entry name" value="Peptidase_M4/M1_CTD_sf"/>
</dbReference>
<name>A0ABU5KAW6_9ACTN</name>
<gene>
    <name evidence="3" type="ORF">SFC79_10045</name>
</gene>
<evidence type="ECO:0000313" key="4">
    <source>
        <dbReference type="Proteomes" id="UP001291999"/>
    </source>
</evidence>
<comment type="caution">
    <text evidence="3">The sequence shown here is derived from an EMBL/GenBank/DDBJ whole genome shotgun (WGS) entry which is preliminary data.</text>
</comment>
<dbReference type="GO" id="GO:0004177">
    <property type="term" value="F:aminopeptidase activity"/>
    <property type="evidence" value="ECO:0007669"/>
    <property type="project" value="UniProtKB-KW"/>
</dbReference>
<dbReference type="PANTHER" id="PTHR11533">
    <property type="entry name" value="PROTEASE M1 ZINC METALLOPROTEASE"/>
    <property type="match status" value="1"/>
</dbReference>
<dbReference type="Pfam" id="PF01433">
    <property type="entry name" value="Peptidase_M1"/>
    <property type="match status" value="1"/>
</dbReference>
<reference evidence="3 4" key="1">
    <citation type="submission" date="2023-11" db="EMBL/GenBank/DDBJ databases">
        <title>Novel species in genus Nocardioides.</title>
        <authorList>
            <person name="Zhou H."/>
        </authorList>
    </citation>
    <scope>NUCLEOTIDE SEQUENCE [LARGE SCALE GENOMIC DNA]</scope>
    <source>
        <strain evidence="3 4">S-58</strain>
    </source>
</reference>
<feature type="signal peptide" evidence="1">
    <location>
        <begin position="1"/>
        <end position="40"/>
    </location>
</feature>
<keyword evidence="3" id="KW-0378">Hydrolase</keyword>
<keyword evidence="3" id="KW-0645">Protease</keyword>
<keyword evidence="1" id="KW-0732">Signal</keyword>
<proteinExistence type="predicted"/>
<dbReference type="PANTHER" id="PTHR11533:SF174">
    <property type="entry name" value="PUROMYCIN-SENSITIVE AMINOPEPTIDASE-RELATED"/>
    <property type="match status" value="1"/>
</dbReference>
<evidence type="ECO:0000259" key="2">
    <source>
        <dbReference type="Pfam" id="PF01433"/>
    </source>
</evidence>
<accession>A0ABU5KAW6</accession>
<dbReference type="SUPFAM" id="SSF55486">
    <property type="entry name" value="Metalloproteases ('zincins'), catalytic domain"/>
    <property type="match status" value="1"/>
</dbReference>
<feature type="chain" id="PRO_5046905479" evidence="1">
    <location>
        <begin position="41"/>
        <end position="994"/>
    </location>
</feature>
<feature type="domain" description="Peptidase M1 membrane alanine aminopeptidase" evidence="2">
    <location>
        <begin position="360"/>
        <end position="507"/>
    </location>
</feature>
<dbReference type="EMBL" id="JAXQPW010000002">
    <property type="protein sequence ID" value="MDZ5662103.1"/>
    <property type="molecule type" value="Genomic_DNA"/>
</dbReference>
<dbReference type="InterPro" id="IPR050344">
    <property type="entry name" value="Peptidase_M1_aminopeptidases"/>
</dbReference>
<dbReference type="SUPFAM" id="SSF63737">
    <property type="entry name" value="Leukotriene A4 hydrolase N-terminal domain"/>
    <property type="match status" value="1"/>
</dbReference>
<evidence type="ECO:0000313" key="3">
    <source>
        <dbReference type="EMBL" id="MDZ5662103.1"/>
    </source>
</evidence>
<dbReference type="CDD" id="cd09603">
    <property type="entry name" value="M1_APN_like"/>
    <property type="match status" value="1"/>
</dbReference>
<sequence length="994" mass="104116">MATSDVNGRSTWWRRVAARAVPVAMVAGSIVVTATQPSFAADPVDGARTAGDPMFPHVGNGGYDALHYDVVLDWNATGVVGTSMTGVLDSASTTMRARTTGAPLRSFSLDFEGLTVDSVTVDGVPATYERVVDPATTTYKLVVTPAAPFEGDFTTVVTYHGVPNHHVDPDGSWEGWAATSDGATFMGQPVGAMAGIPHNNMPGDKATWSFTTTIPSTITSATGPGDSAVVGNGELASRTVSEDGTRTTWRWVQQEQMASELIIISIGKYDVIESQVTLSDGRVIPEWSFMDSSLSAANKTTITNRRALLGTIITRLEQLYGPYPGNSTGVVVDTVPSGINYALETQDRSFFPSTGSVNGNTLIHELAHQWYGDNVTPQLWTDIWMNEGMATWGPSWHTNVLAPATPNPGATETTYFNSWNNTASTSANWATPPGAQTNPANIYGYQTYTRGAQFWEALRTALRNDDFLEVVREWQTRYAGESRSGEDLKALAEEVSGRDLDAFWQDWILDGDKPAWPSKYDLTLAGEPASTPQPGGTLTYQLTAANVGKVALTDGIVEVDLADVLDDASLGTLPDGLVLDGTTLTWTVPPTAVGSSATATFDVVVDGDVSDETLRATAVPTGLGGLCSTAGCASEAAVGVQPLTPSGTPEVTGTFAVGGTVTVSTPGWRDGTSFSHQWLVDGTPVEGATASNFTLRPDDVGRTVSVAVTGSHPDYSPVTRTSAAATVAAGTLASTPTPTIQGDAVVGATVTAQPGAWDDGAALTYEWFLDSEPVGAGASRTLGAADVGKQLEVAVTATKAGYTGVTRRSAAATVSEGRLLATPAPVVSGTARFGETLTVSPGTWDGGVSVGYQWLRDGVPVGGATGASYVLGLDDVRTRISVAVTGTKPGYAAVTTRSATTSAVARARFGTVVAKIAGKAQVGRTLKARVRGIGTDPTVRYAWYAGTKRLGSTPTLELRRGLLGRRVTLRVTVREAGFVTTTVRSEPTTKVTHR</sequence>
<dbReference type="InterPro" id="IPR014782">
    <property type="entry name" value="Peptidase_M1_dom"/>
</dbReference>
<dbReference type="InterPro" id="IPR042097">
    <property type="entry name" value="Aminopeptidase_N-like_N_sf"/>
</dbReference>
<dbReference type="RefSeq" id="WP_322424232.1">
    <property type="nucleotide sequence ID" value="NZ_JAXQPW010000002.1"/>
</dbReference>
<dbReference type="Gene3D" id="1.10.390.10">
    <property type="entry name" value="Neutral Protease Domain 2"/>
    <property type="match status" value="1"/>
</dbReference>
<dbReference type="Gene3D" id="2.60.40.2700">
    <property type="match status" value="3"/>
</dbReference>
<organism evidence="3 4">
    <name type="scientific">Nocardioides renjunii</name>
    <dbReference type="NCBI Taxonomy" id="3095075"/>
    <lineage>
        <taxon>Bacteria</taxon>
        <taxon>Bacillati</taxon>
        <taxon>Actinomycetota</taxon>
        <taxon>Actinomycetes</taxon>
        <taxon>Propionibacteriales</taxon>
        <taxon>Nocardioidaceae</taxon>
        <taxon>Nocardioides</taxon>
    </lineage>
</organism>
<keyword evidence="3" id="KW-0031">Aminopeptidase</keyword>
<protein>
    <submittedName>
        <fullName evidence="3">M1 family aminopeptidase</fullName>
    </submittedName>
</protein>
<evidence type="ECO:0000256" key="1">
    <source>
        <dbReference type="SAM" id="SignalP"/>
    </source>
</evidence>
<keyword evidence="4" id="KW-1185">Reference proteome</keyword>